<keyword evidence="9" id="KW-1185">Reference proteome</keyword>
<comment type="similarity">
    <text evidence="1 4">Belongs to the 1-acyl-sn-glycerol-3-phosphate acyltransferase family.</text>
</comment>
<dbReference type="InterPro" id="IPR002123">
    <property type="entry name" value="Plipid/glycerol_acylTrfase"/>
</dbReference>
<feature type="transmembrane region" description="Helical" evidence="6">
    <location>
        <begin position="38"/>
        <end position="62"/>
    </location>
</feature>
<keyword evidence="4" id="KW-0443">Lipid metabolism</keyword>
<dbReference type="InterPro" id="IPR004552">
    <property type="entry name" value="AGP_acyltrans"/>
</dbReference>
<keyword evidence="4" id="KW-1208">Phospholipid metabolism</keyword>
<dbReference type="NCBIfam" id="TIGR00530">
    <property type="entry name" value="AGP_acyltrn"/>
    <property type="match status" value="1"/>
</dbReference>
<dbReference type="GO" id="GO:0006654">
    <property type="term" value="P:phosphatidic acid biosynthetic process"/>
    <property type="evidence" value="ECO:0007669"/>
    <property type="project" value="TreeGrafter"/>
</dbReference>
<dbReference type="EMBL" id="KQ086088">
    <property type="protein sequence ID" value="KLO08512.1"/>
    <property type="molecule type" value="Genomic_DNA"/>
</dbReference>
<comment type="catalytic activity">
    <reaction evidence="4">
        <text>a 1-acyl-sn-glycero-3-phosphate + an acyl-CoA = a 1,2-diacyl-sn-glycero-3-phosphate + CoA</text>
        <dbReference type="Rhea" id="RHEA:19709"/>
        <dbReference type="ChEBI" id="CHEBI:57287"/>
        <dbReference type="ChEBI" id="CHEBI:57970"/>
        <dbReference type="ChEBI" id="CHEBI:58342"/>
        <dbReference type="ChEBI" id="CHEBI:58608"/>
        <dbReference type="EC" id="2.3.1.51"/>
    </reaction>
</comment>
<dbReference type="OrthoDB" id="202234at2759"/>
<evidence type="ECO:0000256" key="5">
    <source>
        <dbReference type="SAM" id="MobiDB-lite"/>
    </source>
</evidence>
<keyword evidence="2 4" id="KW-0808">Transferase</keyword>
<dbReference type="GO" id="GO:0005783">
    <property type="term" value="C:endoplasmic reticulum"/>
    <property type="evidence" value="ECO:0007669"/>
    <property type="project" value="TreeGrafter"/>
</dbReference>
<dbReference type="FunCoup" id="A0A0H2RAU7">
    <property type="interactions" value="203"/>
</dbReference>
<dbReference type="EC" id="2.3.1.51" evidence="4"/>
<dbReference type="GO" id="GO:0016020">
    <property type="term" value="C:membrane"/>
    <property type="evidence" value="ECO:0007669"/>
    <property type="project" value="InterPro"/>
</dbReference>
<sequence length="360" mass="39424">MTSFFTPLLKPVAYLSLPLFLLHTASNRSPLARYYIRLGLYLSSLGVASIWGAISSIGMTLLGRRLDTNWIVARFFYGLASRAVGIEIDLEGEEHLSQRPAIMVGNHQSMLDILMLGRMFPKQAAMTAKKQLQWTPFFGQFLTLSGAIFIDRANNSRAVQAVAAAGEKMKAQGTSIWIFPEGTRTNQEKLDLRPFKKGAFHMAVQAGVPIIPVVCENYWNLYHSGCFESGRLKVKILPPIPTTGLTSTDVADLSVRVREQMLETLKELSGVKPEVPPTKEDTLAPPPPATLTEMASPSAVGTSPDPPQESVESESSHEERTKPVVPLSIDTSSVRRDGSDQGTETEEDEGMVLVGRPTDP</sequence>
<dbReference type="STRING" id="27342.A0A0H2RAU7"/>
<evidence type="ECO:0000313" key="9">
    <source>
        <dbReference type="Proteomes" id="UP000053477"/>
    </source>
</evidence>
<dbReference type="Pfam" id="PF01553">
    <property type="entry name" value="Acyltransferase"/>
    <property type="match status" value="1"/>
</dbReference>
<proteinExistence type="inferred from homology"/>
<dbReference type="SUPFAM" id="SSF69593">
    <property type="entry name" value="Glycerol-3-phosphate (1)-acyltransferase"/>
    <property type="match status" value="1"/>
</dbReference>
<protein>
    <recommendedName>
        <fullName evidence="4">1-acyl-sn-glycerol-3-phosphate acyltransferase</fullName>
        <ecNumber evidence="4">2.3.1.51</ecNumber>
    </recommendedName>
</protein>
<evidence type="ECO:0000256" key="6">
    <source>
        <dbReference type="SAM" id="Phobius"/>
    </source>
</evidence>
<dbReference type="PANTHER" id="PTHR10434">
    <property type="entry name" value="1-ACYL-SN-GLYCEROL-3-PHOSPHATE ACYLTRANSFERASE"/>
    <property type="match status" value="1"/>
</dbReference>
<dbReference type="CDD" id="cd07989">
    <property type="entry name" value="LPLAT_AGPAT-like"/>
    <property type="match status" value="1"/>
</dbReference>
<evidence type="ECO:0000313" key="8">
    <source>
        <dbReference type="EMBL" id="KLO08512.1"/>
    </source>
</evidence>
<keyword evidence="4" id="KW-0594">Phospholipid biosynthesis</keyword>
<dbReference type="Proteomes" id="UP000053477">
    <property type="component" value="Unassembled WGS sequence"/>
</dbReference>
<evidence type="ECO:0000256" key="2">
    <source>
        <dbReference type="ARBA" id="ARBA00022679"/>
    </source>
</evidence>
<gene>
    <name evidence="8" type="ORF">SCHPADRAFT_835266</name>
</gene>
<keyword evidence="4" id="KW-0444">Lipid biosynthesis</keyword>
<accession>A0A0H2RAU7</accession>
<evidence type="ECO:0000256" key="4">
    <source>
        <dbReference type="RuleBase" id="RU361267"/>
    </source>
</evidence>
<evidence type="ECO:0000256" key="1">
    <source>
        <dbReference type="ARBA" id="ARBA00008655"/>
    </source>
</evidence>
<evidence type="ECO:0000259" key="7">
    <source>
        <dbReference type="SMART" id="SM00563"/>
    </source>
</evidence>
<organism evidence="8 9">
    <name type="scientific">Schizopora paradoxa</name>
    <dbReference type="NCBI Taxonomy" id="27342"/>
    <lineage>
        <taxon>Eukaryota</taxon>
        <taxon>Fungi</taxon>
        <taxon>Dikarya</taxon>
        <taxon>Basidiomycota</taxon>
        <taxon>Agaricomycotina</taxon>
        <taxon>Agaricomycetes</taxon>
        <taxon>Hymenochaetales</taxon>
        <taxon>Schizoporaceae</taxon>
        <taxon>Schizopora</taxon>
    </lineage>
</organism>
<keyword evidence="6" id="KW-0812">Transmembrane</keyword>
<keyword evidence="6" id="KW-1133">Transmembrane helix</keyword>
<dbReference type="SMART" id="SM00563">
    <property type="entry name" value="PlsC"/>
    <property type="match status" value="1"/>
</dbReference>
<name>A0A0H2RAU7_9AGAM</name>
<feature type="region of interest" description="Disordered" evidence="5">
    <location>
        <begin position="267"/>
        <end position="360"/>
    </location>
</feature>
<comment type="domain">
    <text evidence="4">The HXXXXD motif is essential for acyltransferase activity and may constitute the binding site for the phosphate moiety of the glycerol-3-phosphate.</text>
</comment>
<dbReference type="GO" id="GO:0003841">
    <property type="term" value="F:1-acylglycerol-3-phosphate O-acyltransferase activity"/>
    <property type="evidence" value="ECO:0007669"/>
    <property type="project" value="UniProtKB-UniRule"/>
</dbReference>
<evidence type="ECO:0000256" key="3">
    <source>
        <dbReference type="ARBA" id="ARBA00023315"/>
    </source>
</evidence>
<keyword evidence="6" id="KW-0472">Membrane</keyword>
<dbReference type="AlphaFoldDB" id="A0A0H2RAU7"/>
<dbReference type="InParanoid" id="A0A0H2RAU7"/>
<feature type="domain" description="Phospholipid/glycerol acyltransferase" evidence="7">
    <location>
        <begin position="101"/>
        <end position="218"/>
    </location>
</feature>
<dbReference type="PANTHER" id="PTHR10434:SF11">
    <property type="entry name" value="1-ACYL-SN-GLYCEROL-3-PHOSPHATE ACYLTRANSFERASE"/>
    <property type="match status" value="1"/>
</dbReference>
<reference evidence="8 9" key="1">
    <citation type="submission" date="2015-04" db="EMBL/GenBank/DDBJ databases">
        <title>Complete genome sequence of Schizopora paradoxa KUC8140, a cosmopolitan wood degrader in East Asia.</title>
        <authorList>
            <consortium name="DOE Joint Genome Institute"/>
            <person name="Min B."/>
            <person name="Park H."/>
            <person name="Jang Y."/>
            <person name="Kim J.-J."/>
            <person name="Kim K.H."/>
            <person name="Pangilinan J."/>
            <person name="Lipzen A."/>
            <person name="Riley R."/>
            <person name="Grigoriev I.V."/>
            <person name="Spatafora J.W."/>
            <person name="Choi I.-G."/>
        </authorList>
    </citation>
    <scope>NUCLEOTIDE SEQUENCE [LARGE SCALE GENOMIC DNA]</scope>
    <source>
        <strain evidence="8 9">KUC8140</strain>
    </source>
</reference>
<keyword evidence="3 4" id="KW-0012">Acyltransferase</keyword>